<dbReference type="Pfam" id="PF03466">
    <property type="entry name" value="LysR_substrate"/>
    <property type="match status" value="1"/>
</dbReference>
<dbReference type="Pfam" id="PF00126">
    <property type="entry name" value="HTH_1"/>
    <property type="match status" value="1"/>
</dbReference>
<dbReference type="PRINTS" id="PR00039">
    <property type="entry name" value="HTHLYSR"/>
</dbReference>
<dbReference type="GO" id="GO:0032993">
    <property type="term" value="C:protein-DNA complex"/>
    <property type="evidence" value="ECO:0007669"/>
    <property type="project" value="TreeGrafter"/>
</dbReference>
<dbReference type="InterPro" id="IPR000847">
    <property type="entry name" value="LysR_HTH_N"/>
</dbReference>
<comment type="similarity">
    <text evidence="1">Belongs to the LysR transcriptional regulatory family.</text>
</comment>
<evidence type="ECO:0000256" key="3">
    <source>
        <dbReference type="ARBA" id="ARBA00023125"/>
    </source>
</evidence>
<keyword evidence="2" id="KW-0805">Transcription regulation</keyword>
<sequence length="298" mass="31494">MRLMDLRRVRSFVAVAEELHFRRAAERLYVTQPVVSEHVRKLESELGVQLFERTSQFVRLTEAGAAFLVDVRGLLAQAAEIEEAARRARDVSATRLRVGLTPDVLPAALPGALRTLRERHDLGPVQLRVDGCGRLLDDVQHRRADAAIVVLPAPVGGFRVVPVATEHAAVVAATARGRPVAWAELAAEPLFVLARATSPGFHDSVTASFVAEGLHPRLVDHPAATLEQLLLDVSATGRRAIVPASAGARLAMLGTLLTPVAGGVAAHVAVVSRDEPVAPGLAAFVAALTAATGLRAAA</sequence>
<evidence type="ECO:0000256" key="1">
    <source>
        <dbReference type="ARBA" id="ARBA00009437"/>
    </source>
</evidence>
<proteinExistence type="inferred from homology"/>
<protein>
    <submittedName>
        <fullName evidence="6">DNA-binding transcriptional LysR family regulator</fullName>
    </submittedName>
</protein>
<dbReference type="GO" id="GO:0003677">
    <property type="term" value="F:DNA binding"/>
    <property type="evidence" value="ECO:0007669"/>
    <property type="project" value="UniProtKB-KW"/>
</dbReference>
<comment type="caution">
    <text evidence="6">The sequence shown here is derived from an EMBL/GenBank/DDBJ whole genome shotgun (WGS) entry which is preliminary data.</text>
</comment>
<dbReference type="AlphaFoldDB" id="A0A660L4H1"/>
<dbReference type="FunFam" id="1.10.10.10:FF:000001">
    <property type="entry name" value="LysR family transcriptional regulator"/>
    <property type="match status" value="1"/>
</dbReference>
<dbReference type="Gene3D" id="3.40.190.10">
    <property type="entry name" value="Periplasmic binding protein-like II"/>
    <property type="match status" value="2"/>
</dbReference>
<evidence type="ECO:0000256" key="4">
    <source>
        <dbReference type="ARBA" id="ARBA00023163"/>
    </source>
</evidence>
<dbReference type="InterPro" id="IPR036388">
    <property type="entry name" value="WH-like_DNA-bd_sf"/>
</dbReference>
<feature type="domain" description="HTH lysR-type" evidence="5">
    <location>
        <begin position="4"/>
        <end position="61"/>
    </location>
</feature>
<keyword evidence="7" id="KW-1185">Reference proteome</keyword>
<gene>
    <name evidence="6" type="ORF">C8N24_4828</name>
</gene>
<reference evidence="6 7" key="1">
    <citation type="submission" date="2018-10" db="EMBL/GenBank/DDBJ databases">
        <title>Genomic Encyclopedia of Archaeal and Bacterial Type Strains, Phase II (KMG-II): from individual species to whole genera.</title>
        <authorList>
            <person name="Goeker M."/>
        </authorList>
    </citation>
    <scope>NUCLEOTIDE SEQUENCE [LARGE SCALE GENOMIC DNA]</scope>
    <source>
        <strain evidence="6 7">DSM 14954</strain>
    </source>
</reference>
<name>A0A660L4H1_9ACTN</name>
<dbReference type="PANTHER" id="PTHR30346:SF0">
    <property type="entry name" value="HCA OPERON TRANSCRIPTIONAL ACTIVATOR HCAR"/>
    <property type="match status" value="1"/>
</dbReference>
<keyword evidence="3 6" id="KW-0238">DNA-binding</keyword>
<dbReference type="SUPFAM" id="SSF46785">
    <property type="entry name" value="Winged helix' DNA-binding domain"/>
    <property type="match status" value="1"/>
</dbReference>
<evidence type="ECO:0000313" key="7">
    <source>
        <dbReference type="Proteomes" id="UP000278962"/>
    </source>
</evidence>
<evidence type="ECO:0000259" key="5">
    <source>
        <dbReference type="PROSITE" id="PS50931"/>
    </source>
</evidence>
<dbReference type="InterPro" id="IPR036390">
    <property type="entry name" value="WH_DNA-bd_sf"/>
</dbReference>
<dbReference type="Gene3D" id="1.10.10.10">
    <property type="entry name" value="Winged helix-like DNA-binding domain superfamily/Winged helix DNA-binding domain"/>
    <property type="match status" value="1"/>
</dbReference>
<dbReference type="InterPro" id="IPR005119">
    <property type="entry name" value="LysR_subst-bd"/>
</dbReference>
<organism evidence="6 7">
    <name type="scientific">Solirubrobacter pauli</name>
    <dbReference type="NCBI Taxonomy" id="166793"/>
    <lineage>
        <taxon>Bacteria</taxon>
        <taxon>Bacillati</taxon>
        <taxon>Actinomycetota</taxon>
        <taxon>Thermoleophilia</taxon>
        <taxon>Solirubrobacterales</taxon>
        <taxon>Solirubrobacteraceae</taxon>
        <taxon>Solirubrobacter</taxon>
    </lineage>
</organism>
<dbReference type="SUPFAM" id="SSF53850">
    <property type="entry name" value="Periplasmic binding protein-like II"/>
    <property type="match status" value="1"/>
</dbReference>
<dbReference type="Proteomes" id="UP000278962">
    <property type="component" value="Unassembled WGS sequence"/>
</dbReference>
<evidence type="ECO:0000256" key="2">
    <source>
        <dbReference type="ARBA" id="ARBA00023015"/>
    </source>
</evidence>
<accession>A0A660L4H1</accession>
<keyword evidence="4" id="KW-0804">Transcription</keyword>
<dbReference type="GO" id="GO:0003700">
    <property type="term" value="F:DNA-binding transcription factor activity"/>
    <property type="evidence" value="ECO:0007669"/>
    <property type="project" value="InterPro"/>
</dbReference>
<dbReference type="OrthoDB" id="3176554at2"/>
<evidence type="ECO:0000313" key="6">
    <source>
        <dbReference type="EMBL" id="RKQ86813.1"/>
    </source>
</evidence>
<dbReference type="PANTHER" id="PTHR30346">
    <property type="entry name" value="TRANSCRIPTIONAL DUAL REGULATOR HCAR-RELATED"/>
    <property type="match status" value="1"/>
</dbReference>
<dbReference type="PROSITE" id="PS50931">
    <property type="entry name" value="HTH_LYSR"/>
    <property type="match status" value="1"/>
</dbReference>
<dbReference type="EMBL" id="RBIL01000002">
    <property type="protein sequence ID" value="RKQ86813.1"/>
    <property type="molecule type" value="Genomic_DNA"/>
</dbReference>